<keyword evidence="2" id="KW-0233">DNA recombination</keyword>
<evidence type="ECO:0008006" key="5">
    <source>
        <dbReference type="Google" id="ProtNLM"/>
    </source>
</evidence>
<proteinExistence type="predicted"/>
<organism evidence="3 4">
    <name type="scientific">Candidatus Thalassarchaeum betae</name>
    <dbReference type="NCBI Taxonomy" id="2599289"/>
    <lineage>
        <taxon>Archaea</taxon>
        <taxon>Methanobacteriati</taxon>
        <taxon>Thermoplasmatota</taxon>
        <taxon>Candidatus Poseidoniia</taxon>
        <taxon>Candidatus Poseidoniales</taxon>
        <taxon>Candidatus Thalassarchaeaceae</taxon>
        <taxon>Candidatus Thalassarchaeum</taxon>
    </lineage>
</organism>
<dbReference type="Pfam" id="PF02646">
    <property type="entry name" value="RmuC"/>
    <property type="match status" value="1"/>
</dbReference>
<protein>
    <recommendedName>
        <fullName evidence="5">DNA recombination protein RmuC</fullName>
    </recommendedName>
</protein>
<evidence type="ECO:0000313" key="3">
    <source>
        <dbReference type="EMBL" id="PXF21769.1"/>
    </source>
</evidence>
<sequence>MSAMSEMLSYGLLALVIGLVILIVYALSLLKAIQQESSVIRDQATLIHTQGEVQKEAIGNLDFTVKPEMISAGIGQSQAVITKGIQAGLDDAKFGERIGAIDTNAAAILSANAQILTLFQGGGHEASGWAEIELEKLLKDKFSDVKIRKRVAKLDGAVPDAHLELSNGDILCIDSKFPLGTFSRMAAEPDGRKRKPLQEAFIKALRGHIDKVAQTYVKPEKGTTEVAYMYIGSEAVYHHLINPMNESESSLIRDAAGTGVIVCSPSTLMANMHLVRIAEQAMGISEHTGEIVAGHKQLRKDLDDLKNIWMTLMNQIKDSYNNRAKVQDAIDSLERIVKSLESLDLSGDED</sequence>
<comment type="caution">
    <text evidence="3">The sequence shown here is derived from an EMBL/GenBank/DDBJ whole genome shotgun (WGS) entry which is preliminary data.</text>
</comment>
<evidence type="ECO:0000256" key="2">
    <source>
        <dbReference type="ARBA" id="ARBA00023172"/>
    </source>
</evidence>
<name>A0A2V3HSJ7_9ARCH</name>
<dbReference type="AlphaFoldDB" id="A0A2V3HSJ7"/>
<keyword evidence="1" id="KW-0175">Coiled coil</keyword>
<evidence type="ECO:0000256" key="1">
    <source>
        <dbReference type="ARBA" id="ARBA00023054"/>
    </source>
</evidence>
<dbReference type="GO" id="GO:0006310">
    <property type="term" value="P:DNA recombination"/>
    <property type="evidence" value="ECO:0007669"/>
    <property type="project" value="UniProtKB-KW"/>
</dbReference>
<dbReference type="InterPro" id="IPR003798">
    <property type="entry name" value="DNA_recombination_RmuC"/>
</dbReference>
<dbReference type="Proteomes" id="UP000248161">
    <property type="component" value="Unassembled WGS sequence"/>
</dbReference>
<evidence type="ECO:0000313" key="4">
    <source>
        <dbReference type="Proteomes" id="UP000248161"/>
    </source>
</evidence>
<dbReference type="EMBL" id="PSPG01000005">
    <property type="protein sequence ID" value="PXF21769.1"/>
    <property type="molecule type" value="Genomic_DNA"/>
</dbReference>
<gene>
    <name evidence="3" type="ORF">CXX69_02925</name>
</gene>
<accession>A0A2V3HSJ7</accession>
<dbReference type="PANTHER" id="PTHR30563">
    <property type="entry name" value="DNA RECOMBINATION PROTEIN RMUC"/>
    <property type="match status" value="1"/>
</dbReference>
<dbReference type="PANTHER" id="PTHR30563:SF0">
    <property type="entry name" value="DNA RECOMBINATION PROTEIN RMUC"/>
    <property type="match status" value="1"/>
</dbReference>
<reference evidence="3 4" key="1">
    <citation type="journal article" date="2015" name="Nat. Commun.">
        <title>Genomic and transcriptomic evidence for scavenging of diverse organic compounds by widespread deep-sea archaea.</title>
        <authorList>
            <person name="Li M."/>
            <person name="Baker B.J."/>
            <person name="Anantharaman K."/>
            <person name="Jain S."/>
            <person name="Breier J.A."/>
            <person name="Dick G.J."/>
        </authorList>
    </citation>
    <scope>NUCLEOTIDE SEQUENCE [LARGE SCALE GENOMIC DNA]</scope>
    <source>
        <strain evidence="3">Cayman_51_deep</strain>
    </source>
</reference>